<dbReference type="Pfam" id="PF13432">
    <property type="entry name" value="TPR_16"/>
    <property type="match status" value="1"/>
</dbReference>
<keyword evidence="3" id="KW-1185">Reference proteome</keyword>
<dbReference type="Proteomes" id="UP000571950">
    <property type="component" value="Unassembled WGS sequence"/>
</dbReference>
<dbReference type="EMBL" id="JACIDT010000006">
    <property type="protein sequence ID" value="MBB3926433.1"/>
    <property type="molecule type" value="Genomic_DNA"/>
</dbReference>
<evidence type="ECO:0000313" key="3">
    <source>
        <dbReference type="Proteomes" id="UP000571950"/>
    </source>
</evidence>
<sequence length="171" mass="17945">MRFTPATIALAAVLTMVSSVGISQRPDSQINPLSVQWVEKGNAARAAGNLQAANDAYETALAVDPRNRGAFIALGDVARQQQLQGKAVRYYKGALALDPADMTALSGTVTALVERGALANARETLSRMKTLCRTDCGEVAKLGTLIENKAIAQAQTAPPAIPDGKETAQQP</sequence>
<dbReference type="InterPro" id="IPR019734">
    <property type="entry name" value="TPR_rpt"/>
</dbReference>
<keyword evidence="1" id="KW-0802">TPR repeat</keyword>
<proteinExistence type="predicted"/>
<dbReference type="Gene3D" id="1.25.40.10">
    <property type="entry name" value="Tetratricopeptide repeat domain"/>
    <property type="match status" value="1"/>
</dbReference>
<accession>A0A7W6BGF1</accession>
<protein>
    <submittedName>
        <fullName evidence="2">Cytochrome c-type biogenesis protein CcmH/NrfG</fullName>
    </submittedName>
</protein>
<comment type="caution">
    <text evidence="2">The sequence shown here is derived from an EMBL/GenBank/DDBJ whole genome shotgun (WGS) entry which is preliminary data.</text>
</comment>
<dbReference type="SMART" id="SM00028">
    <property type="entry name" value="TPR"/>
    <property type="match status" value="2"/>
</dbReference>
<dbReference type="PROSITE" id="PS50005">
    <property type="entry name" value="TPR"/>
    <property type="match status" value="1"/>
</dbReference>
<dbReference type="RefSeq" id="WP_188071924.1">
    <property type="nucleotide sequence ID" value="NZ_BSPS01000006.1"/>
</dbReference>
<organism evidence="2 3">
    <name type="scientific">Sphingobium jiangsuense</name>
    <dbReference type="NCBI Taxonomy" id="870476"/>
    <lineage>
        <taxon>Bacteria</taxon>
        <taxon>Pseudomonadati</taxon>
        <taxon>Pseudomonadota</taxon>
        <taxon>Alphaproteobacteria</taxon>
        <taxon>Sphingomonadales</taxon>
        <taxon>Sphingomonadaceae</taxon>
        <taxon>Sphingobium</taxon>
    </lineage>
</organism>
<gene>
    <name evidence="2" type="ORF">GGR43_002150</name>
</gene>
<dbReference type="SUPFAM" id="SSF48452">
    <property type="entry name" value="TPR-like"/>
    <property type="match status" value="1"/>
</dbReference>
<evidence type="ECO:0000313" key="2">
    <source>
        <dbReference type="EMBL" id="MBB3926433.1"/>
    </source>
</evidence>
<evidence type="ECO:0000256" key="1">
    <source>
        <dbReference type="PROSITE-ProRule" id="PRU00339"/>
    </source>
</evidence>
<dbReference type="AlphaFoldDB" id="A0A7W6BGF1"/>
<name>A0A7W6BGF1_9SPHN</name>
<feature type="repeat" description="TPR" evidence="1">
    <location>
        <begin position="34"/>
        <end position="67"/>
    </location>
</feature>
<reference evidence="2 3" key="1">
    <citation type="submission" date="2020-08" db="EMBL/GenBank/DDBJ databases">
        <title>Genomic Encyclopedia of Type Strains, Phase IV (KMG-IV): sequencing the most valuable type-strain genomes for metagenomic binning, comparative biology and taxonomic classification.</title>
        <authorList>
            <person name="Goeker M."/>
        </authorList>
    </citation>
    <scope>NUCLEOTIDE SEQUENCE [LARGE SCALE GENOMIC DNA]</scope>
    <source>
        <strain evidence="2 3">DSM 26189</strain>
    </source>
</reference>
<dbReference type="InterPro" id="IPR011990">
    <property type="entry name" value="TPR-like_helical_dom_sf"/>
</dbReference>